<evidence type="ECO:0000259" key="12">
    <source>
        <dbReference type="Pfam" id="PF08264"/>
    </source>
</evidence>
<evidence type="ECO:0000256" key="2">
    <source>
        <dbReference type="ARBA" id="ARBA00022490"/>
    </source>
</evidence>
<comment type="similarity">
    <text evidence="1 9 10">Belongs to the class-I aminoacyl-tRNA synthetase family.</text>
</comment>
<dbReference type="FunFam" id="1.10.730.10:FF:000011">
    <property type="entry name" value="Leucine--tRNA ligase chloroplastic/mitochondrial"/>
    <property type="match status" value="1"/>
</dbReference>
<dbReference type="InterPro" id="IPR015413">
    <property type="entry name" value="Methionyl/Leucyl_tRNA_Synth"/>
</dbReference>
<name>A0A1G2Q4N3_9BACT</name>
<dbReference type="PRINTS" id="PR00985">
    <property type="entry name" value="TRNASYNTHLEU"/>
</dbReference>
<dbReference type="NCBIfam" id="TIGR00396">
    <property type="entry name" value="leuS_bact"/>
    <property type="match status" value="1"/>
</dbReference>
<dbReference type="InterPro" id="IPR025709">
    <property type="entry name" value="Leu_tRNA-synth_edit"/>
</dbReference>
<dbReference type="GO" id="GO:0005524">
    <property type="term" value="F:ATP binding"/>
    <property type="evidence" value="ECO:0007669"/>
    <property type="project" value="UniProtKB-UniRule"/>
</dbReference>
<evidence type="ECO:0000256" key="6">
    <source>
        <dbReference type="ARBA" id="ARBA00022917"/>
    </source>
</evidence>
<evidence type="ECO:0000313" key="16">
    <source>
        <dbReference type="Proteomes" id="UP000178936"/>
    </source>
</evidence>
<dbReference type="Proteomes" id="UP000178936">
    <property type="component" value="Unassembled WGS sequence"/>
</dbReference>
<reference evidence="15 16" key="1">
    <citation type="journal article" date="2016" name="Nat. Commun.">
        <title>Thousands of microbial genomes shed light on interconnected biogeochemical processes in an aquifer system.</title>
        <authorList>
            <person name="Anantharaman K."/>
            <person name="Brown C.T."/>
            <person name="Hug L.A."/>
            <person name="Sharon I."/>
            <person name="Castelle C.J."/>
            <person name="Probst A.J."/>
            <person name="Thomas B.C."/>
            <person name="Singh A."/>
            <person name="Wilkins M.J."/>
            <person name="Karaoz U."/>
            <person name="Brodie E.L."/>
            <person name="Williams K.H."/>
            <person name="Hubbard S.S."/>
            <person name="Banfield J.F."/>
        </authorList>
    </citation>
    <scope>NUCLEOTIDE SEQUENCE [LARGE SCALE GENOMIC DNA]</scope>
</reference>
<dbReference type="SUPFAM" id="SSF52374">
    <property type="entry name" value="Nucleotidylyl transferase"/>
    <property type="match status" value="1"/>
</dbReference>
<dbReference type="InterPro" id="IPR001412">
    <property type="entry name" value="aa-tRNA-synth_I_CS"/>
</dbReference>
<evidence type="ECO:0000256" key="3">
    <source>
        <dbReference type="ARBA" id="ARBA00022598"/>
    </source>
</evidence>
<dbReference type="InterPro" id="IPR009080">
    <property type="entry name" value="tRNAsynth_Ia_anticodon-bd"/>
</dbReference>
<evidence type="ECO:0000259" key="14">
    <source>
        <dbReference type="Pfam" id="PF13603"/>
    </source>
</evidence>
<dbReference type="PANTHER" id="PTHR43740:SF2">
    <property type="entry name" value="LEUCINE--TRNA LIGASE, MITOCHONDRIAL"/>
    <property type="match status" value="1"/>
</dbReference>
<feature type="short sequence motif" description="'KMSKS' region" evidence="9">
    <location>
        <begin position="610"/>
        <end position="614"/>
    </location>
</feature>
<comment type="caution">
    <text evidence="9">Lacks conserved residue(s) required for the propagation of feature annotation.</text>
</comment>
<dbReference type="GO" id="GO:0006429">
    <property type="term" value="P:leucyl-tRNA aminoacylation"/>
    <property type="evidence" value="ECO:0007669"/>
    <property type="project" value="UniProtKB-UniRule"/>
</dbReference>
<accession>A0A1G2Q4N3</accession>
<dbReference type="PROSITE" id="PS00178">
    <property type="entry name" value="AA_TRNA_LIGASE_I"/>
    <property type="match status" value="1"/>
</dbReference>
<dbReference type="FunFam" id="3.40.50.620:FF:000077">
    <property type="entry name" value="Leucine--tRNA ligase"/>
    <property type="match status" value="1"/>
</dbReference>
<evidence type="ECO:0000256" key="4">
    <source>
        <dbReference type="ARBA" id="ARBA00022741"/>
    </source>
</evidence>
<dbReference type="Pfam" id="PF13603">
    <property type="entry name" value="tRNA-synt_1_2"/>
    <property type="match status" value="1"/>
</dbReference>
<dbReference type="InterPro" id="IPR013155">
    <property type="entry name" value="M/V/L/I-tRNA-synth_anticd-bd"/>
</dbReference>
<dbReference type="InterPro" id="IPR009008">
    <property type="entry name" value="Val/Leu/Ile-tRNA-synth_edit"/>
</dbReference>
<evidence type="ECO:0000256" key="7">
    <source>
        <dbReference type="ARBA" id="ARBA00023146"/>
    </source>
</evidence>
<comment type="catalytic activity">
    <reaction evidence="8 9">
        <text>tRNA(Leu) + L-leucine + ATP = L-leucyl-tRNA(Leu) + AMP + diphosphate</text>
        <dbReference type="Rhea" id="RHEA:11688"/>
        <dbReference type="Rhea" id="RHEA-COMP:9613"/>
        <dbReference type="Rhea" id="RHEA-COMP:9622"/>
        <dbReference type="ChEBI" id="CHEBI:30616"/>
        <dbReference type="ChEBI" id="CHEBI:33019"/>
        <dbReference type="ChEBI" id="CHEBI:57427"/>
        <dbReference type="ChEBI" id="CHEBI:78442"/>
        <dbReference type="ChEBI" id="CHEBI:78494"/>
        <dbReference type="ChEBI" id="CHEBI:456215"/>
        <dbReference type="EC" id="6.1.1.4"/>
    </reaction>
</comment>
<dbReference type="GO" id="GO:0002161">
    <property type="term" value="F:aminoacyl-tRNA deacylase activity"/>
    <property type="evidence" value="ECO:0007669"/>
    <property type="project" value="InterPro"/>
</dbReference>
<feature type="domain" description="Leucyl-tRNA synthetase editing" evidence="14">
    <location>
        <begin position="220"/>
        <end position="437"/>
    </location>
</feature>
<evidence type="ECO:0000259" key="13">
    <source>
        <dbReference type="Pfam" id="PF09334"/>
    </source>
</evidence>
<comment type="subcellular location">
    <subcellularLocation>
        <location evidence="9">Cytoplasm</location>
    </subcellularLocation>
</comment>
<dbReference type="CDD" id="cd07958">
    <property type="entry name" value="Anticodon_Ia_Leu_BEm"/>
    <property type="match status" value="1"/>
</dbReference>
<evidence type="ECO:0000256" key="10">
    <source>
        <dbReference type="RuleBase" id="RU363035"/>
    </source>
</evidence>
<dbReference type="Gene3D" id="1.10.730.10">
    <property type="entry name" value="Isoleucyl-tRNA Synthetase, Domain 1"/>
    <property type="match status" value="1"/>
</dbReference>
<dbReference type="Gene3D" id="3.40.50.620">
    <property type="entry name" value="HUPs"/>
    <property type="match status" value="2"/>
</dbReference>
<dbReference type="InterPro" id="IPR002302">
    <property type="entry name" value="Leu-tRNA-ligase"/>
</dbReference>
<keyword evidence="6 9" id="KW-0648">Protein biosynthesis</keyword>
<dbReference type="EMBL" id="MHTB01000011">
    <property type="protein sequence ID" value="OHA55543.1"/>
    <property type="molecule type" value="Genomic_DNA"/>
</dbReference>
<proteinExistence type="inferred from homology"/>
<dbReference type="Pfam" id="PF08264">
    <property type="entry name" value="Anticodon_1"/>
    <property type="match status" value="1"/>
</dbReference>
<sequence>MEKYDHKIIENKWQQVWQDKNTFSAAELPKDDAAYILDMFPYPSAQGLHVGHPEGYTATDIYSRYLRMKGVEVLHPMGWDAFGLPAENYAIKTGRHPRVTTAENIDNIRRQIKSLGFSYDWAREISTADPVYYRWTQWLFLQLYKKGLAYRAEAPVNWCPSCQTVLANEQVVDGKCERCQSEVEQRQMNQWFFKITAYTKELLKDLDKLDWPEPLKEMQRNWIGQSQGAQVRFYLTGIPGQEDKKHFVDIFTTRLDTIFGATFMVISPELARRWIEVGWQASDQVKKYVSEALKGRELERLERAAREKTGVDAGIKAINPATNEEIPVWVADYVLGSYGTGAIMAVPAHDERDWGFAKKFNLEIRQVVSPLSAGPVRIYDSINDALKKPPQDLESAIEDYEKIKAGEKIYTQYGILINSNSFTGLESAEAVKKISKKIGAELKAQYKLHDWLISRQRYWGAPIPIIYCEQCGEVPVAEKDLPVVLPEDVDFRPTGESPLVRSASFQKVVCPKCGLPARRESDTMDTFVDSSWYFLRYCDPHNTQEIFNKKKVAAWCPVTFYVGGAEHAVMHLLYARFFTKILRDLGYVSFNEPFLKLRNQGLILGEDGQKMSKSRGNVVNPDEIVDKFGADTFRLYEMFMGPLEEAKPWNATSIIGIRRFLEKVWSLSLSAKPTENLHLSNEAREELGYWIAKTTKKVTDDVVNFRFNTAIAALMEFTNYLQSATLPVAEQIKVISVLLRLLYPFAPHITSELWQHLGRQGQIWQQAWPEYNPKALRLNQVILAVQVNGKLRGQITVKADISEAEAIKIAQANIDVSRHLAGKTIKRTIYVAGKLINFVA</sequence>
<evidence type="ECO:0000313" key="15">
    <source>
        <dbReference type="EMBL" id="OHA55543.1"/>
    </source>
</evidence>
<gene>
    <name evidence="9" type="primary">leuS</name>
    <name evidence="15" type="ORF">A2226_01380</name>
</gene>
<dbReference type="AlphaFoldDB" id="A0A1G2Q4N3"/>
<dbReference type="SUPFAM" id="SSF47323">
    <property type="entry name" value="Anticodon-binding domain of a subclass of class I aminoacyl-tRNA synthetases"/>
    <property type="match status" value="1"/>
</dbReference>
<evidence type="ECO:0000256" key="9">
    <source>
        <dbReference type="HAMAP-Rule" id="MF_00049"/>
    </source>
</evidence>
<keyword evidence="7 9" id="KW-0030">Aminoacyl-tRNA synthetase</keyword>
<evidence type="ECO:0000256" key="1">
    <source>
        <dbReference type="ARBA" id="ARBA00005594"/>
    </source>
</evidence>
<dbReference type="SUPFAM" id="SSF50677">
    <property type="entry name" value="ValRS/IleRS/LeuRS editing domain"/>
    <property type="match status" value="1"/>
</dbReference>
<organism evidence="15 16">
    <name type="scientific">Candidatus Veblenbacteria bacterium RIFOXYA2_FULL_43_9</name>
    <dbReference type="NCBI Taxonomy" id="1802425"/>
    <lineage>
        <taxon>Bacteria</taxon>
        <taxon>Candidatus Vebleniibacteriota</taxon>
    </lineage>
</organism>
<keyword evidence="3 9" id="KW-0436">Ligase</keyword>
<dbReference type="PANTHER" id="PTHR43740">
    <property type="entry name" value="LEUCYL-TRNA SYNTHETASE"/>
    <property type="match status" value="1"/>
</dbReference>
<evidence type="ECO:0000256" key="8">
    <source>
        <dbReference type="ARBA" id="ARBA00047469"/>
    </source>
</evidence>
<keyword evidence="2 9" id="KW-0963">Cytoplasm</keyword>
<keyword evidence="5 9" id="KW-0067">ATP-binding</keyword>
<dbReference type="Pfam" id="PF09334">
    <property type="entry name" value="tRNA-synt_1g"/>
    <property type="match status" value="1"/>
</dbReference>
<protein>
    <recommendedName>
        <fullName evidence="9">Leucine--tRNA ligase</fullName>
        <ecNumber evidence="9">6.1.1.4</ecNumber>
    </recommendedName>
    <alternativeName>
        <fullName evidence="9">Leucyl-tRNA synthetase</fullName>
        <shortName evidence="9">LeuRS</shortName>
    </alternativeName>
</protein>
<comment type="caution">
    <text evidence="15">The sequence shown here is derived from an EMBL/GenBank/DDBJ whole genome shotgun (WGS) entry which is preliminary data.</text>
</comment>
<feature type="domain" description="Aminoacyl-tRNA synthetase class Ia" evidence="11">
    <location>
        <begin position="448"/>
        <end position="636"/>
    </location>
</feature>
<dbReference type="CDD" id="cd00812">
    <property type="entry name" value="LeuRS_core"/>
    <property type="match status" value="1"/>
</dbReference>
<dbReference type="Gene3D" id="3.10.20.590">
    <property type="match status" value="1"/>
</dbReference>
<evidence type="ECO:0000259" key="11">
    <source>
        <dbReference type="Pfam" id="PF00133"/>
    </source>
</evidence>
<dbReference type="InterPro" id="IPR002300">
    <property type="entry name" value="aa-tRNA-synth_Ia"/>
</dbReference>
<feature type="domain" description="Methionyl/Valyl/Leucyl/Isoleucyl-tRNA synthetase anticodon-binding" evidence="12">
    <location>
        <begin position="692"/>
        <end position="802"/>
    </location>
</feature>
<dbReference type="HAMAP" id="MF_00049_B">
    <property type="entry name" value="Leu_tRNA_synth_B"/>
    <property type="match status" value="1"/>
</dbReference>
<dbReference type="GO" id="GO:0004823">
    <property type="term" value="F:leucine-tRNA ligase activity"/>
    <property type="evidence" value="ECO:0007669"/>
    <property type="project" value="UniProtKB-UniRule"/>
</dbReference>
<evidence type="ECO:0000256" key="5">
    <source>
        <dbReference type="ARBA" id="ARBA00022840"/>
    </source>
</evidence>
<dbReference type="GO" id="GO:0005829">
    <property type="term" value="C:cytosol"/>
    <property type="evidence" value="ECO:0007669"/>
    <property type="project" value="TreeGrafter"/>
</dbReference>
<feature type="domain" description="Methionyl/Leucyl tRNA synthetase" evidence="13">
    <location>
        <begin position="40"/>
        <end position="183"/>
    </location>
</feature>
<dbReference type="EC" id="6.1.1.4" evidence="9"/>
<dbReference type="Pfam" id="PF00133">
    <property type="entry name" value="tRNA-synt_1"/>
    <property type="match status" value="1"/>
</dbReference>
<keyword evidence="4 9" id="KW-0547">Nucleotide-binding</keyword>
<feature type="binding site" evidence="9">
    <location>
        <position position="613"/>
    </location>
    <ligand>
        <name>ATP</name>
        <dbReference type="ChEBI" id="CHEBI:30616"/>
    </ligand>
</feature>
<dbReference type="InterPro" id="IPR014729">
    <property type="entry name" value="Rossmann-like_a/b/a_fold"/>
</dbReference>
<dbReference type="FunFam" id="3.40.50.620:FF:000056">
    <property type="entry name" value="Leucine--tRNA ligase"/>
    <property type="match status" value="1"/>
</dbReference>